<gene>
    <name evidence="3" type="ORF">DJFAAGMI_02499</name>
</gene>
<comment type="caution">
    <text evidence="3">The sequence shown here is derived from an EMBL/GenBank/DDBJ whole genome shotgun (WGS) entry which is preliminary data.</text>
</comment>
<evidence type="ECO:0000256" key="2">
    <source>
        <dbReference type="SAM" id="SignalP"/>
    </source>
</evidence>
<name>A0ABS5LTD4_9BURK</name>
<keyword evidence="4" id="KW-1185">Reference proteome</keyword>
<feature type="chain" id="PRO_5047094443" description="Lipoprotein" evidence="2">
    <location>
        <begin position="20"/>
        <end position="188"/>
    </location>
</feature>
<dbReference type="RefSeq" id="WP_211457383.1">
    <property type="nucleotide sequence ID" value="NZ_JAANES010000002.1"/>
</dbReference>
<dbReference type="PROSITE" id="PS51257">
    <property type="entry name" value="PROKAR_LIPOPROTEIN"/>
    <property type="match status" value="1"/>
</dbReference>
<sequence>MLKNIKMLLIASLVGSIVACGGGDGDSNAGGGGGGTPPGPGVTQTPAEKIAELESSGEIPKLERGPDISGPDSNTSGIRDDIESLLAAEYTGARLAAAMQTARAFQKALLVDTEDINAVKAISKEISRGINCIYSQFDGADGSKQPARVAQELESMTANTKDRLLAYLKYNKALDGTSSALPEGDTCE</sequence>
<evidence type="ECO:0000256" key="1">
    <source>
        <dbReference type="SAM" id="MobiDB-lite"/>
    </source>
</evidence>
<protein>
    <recommendedName>
        <fullName evidence="5">Lipoprotein</fullName>
    </recommendedName>
</protein>
<accession>A0ABS5LTD4</accession>
<feature type="region of interest" description="Disordered" evidence="1">
    <location>
        <begin position="28"/>
        <end position="47"/>
    </location>
</feature>
<keyword evidence="2" id="KW-0732">Signal</keyword>
<evidence type="ECO:0008006" key="5">
    <source>
        <dbReference type="Google" id="ProtNLM"/>
    </source>
</evidence>
<dbReference type="EMBL" id="JAANES010000002">
    <property type="protein sequence ID" value="MBS3019753.1"/>
    <property type="molecule type" value="Genomic_DNA"/>
</dbReference>
<feature type="signal peptide" evidence="2">
    <location>
        <begin position="1"/>
        <end position="19"/>
    </location>
</feature>
<evidence type="ECO:0000313" key="3">
    <source>
        <dbReference type="EMBL" id="MBS3019753.1"/>
    </source>
</evidence>
<evidence type="ECO:0000313" key="4">
    <source>
        <dbReference type="Proteomes" id="UP001647436"/>
    </source>
</evidence>
<dbReference type="Proteomes" id="UP001647436">
    <property type="component" value="Unassembled WGS sequence"/>
</dbReference>
<organism evidence="3 4">
    <name type="scientific">Comamonas brasiliensis</name>
    <dbReference type="NCBI Taxonomy" id="1812482"/>
    <lineage>
        <taxon>Bacteria</taxon>
        <taxon>Pseudomonadati</taxon>
        <taxon>Pseudomonadota</taxon>
        <taxon>Betaproteobacteria</taxon>
        <taxon>Burkholderiales</taxon>
        <taxon>Comamonadaceae</taxon>
        <taxon>Comamonas</taxon>
    </lineage>
</organism>
<proteinExistence type="predicted"/>
<reference evidence="3 4" key="1">
    <citation type="submission" date="2020-03" db="EMBL/GenBank/DDBJ databases">
        <title>The role of nitrogen metabolism on polyethylene biodegradation.</title>
        <authorList>
            <person name="Peixoto J."/>
            <person name="Vizzotto C.S."/>
            <person name="Ramos A."/>
            <person name="Alves G."/>
            <person name="Steindorff A."/>
            <person name="Kruger R."/>
        </authorList>
    </citation>
    <scope>NUCLEOTIDE SEQUENCE [LARGE SCALE GENOMIC DNA]</scope>
    <source>
        <strain evidence="3 4">PE63</strain>
    </source>
</reference>
<feature type="region of interest" description="Disordered" evidence="1">
    <location>
        <begin position="56"/>
        <end position="76"/>
    </location>
</feature>